<reference evidence="1" key="1">
    <citation type="submission" date="2022-02" db="EMBL/GenBank/DDBJ databases">
        <title>Plant Genome Project.</title>
        <authorList>
            <person name="Zhang R.-G."/>
        </authorList>
    </citation>
    <scope>NUCLEOTIDE SEQUENCE</scope>
    <source>
        <strain evidence="1">AT1</strain>
    </source>
</reference>
<accession>A0ACC0P675</accession>
<sequence length="72" mass="8223">MDCLCWKPCETCGYSLHVLQFLLCMFAAEFATCPFVIFSLLELPLYCSCIKIKCVLSALVADGWSKHRLEIR</sequence>
<protein>
    <submittedName>
        <fullName evidence="1">Uncharacterized protein</fullName>
    </submittedName>
</protein>
<gene>
    <name evidence="1" type="ORF">RHMOL_Rhmol04G0246300</name>
</gene>
<proteinExistence type="predicted"/>
<comment type="caution">
    <text evidence="1">The sequence shown here is derived from an EMBL/GenBank/DDBJ whole genome shotgun (WGS) entry which is preliminary data.</text>
</comment>
<dbReference type="EMBL" id="CM046391">
    <property type="protein sequence ID" value="KAI8560323.1"/>
    <property type="molecule type" value="Genomic_DNA"/>
</dbReference>
<evidence type="ECO:0000313" key="1">
    <source>
        <dbReference type="EMBL" id="KAI8560323.1"/>
    </source>
</evidence>
<dbReference type="Proteomes" id="UP001062846">
    <property type="component" value="Chromosome 4"/>
</dbReference>
<keyword evidence="2" id="KW-1185">Reference proteome</keyword>
<evidence type="ECO:0000313" key="2">
    <source>
        <dbReference type="Proteomes" id="UP001062846"/>
    </source>
</evidence>
<organism evidence="1 2">
    <name type="scientific">Rhododendron molle</name>
    <name type="common">Chinese azalea</name>
    <name type="synonym">Azalea mollis</name>
    <dbReference type="NCBI Taxonomy" id="49168"/>
    <lineage>
        <taxon>Eukaryota</taxon>
        <taxon>Viridiplantae</taxon>
        <taxon>Streptophyta</taxon>
        <taxon>Embryophyta</taxon>
        <taxon>Tracheophyta</taxon>
        <taxon>Spermatophyta</taxon>
        <taxon>Magnoliopsida</taxon>
        <taxon>eudicotyledons</taxon>
        <taxon>Gunneridae</taxon>
        <taxon>Pentapetalae</taxon>
        <taxon>asterids</taxon>
        <taxon>Ericales</taxon>
        <taxon>Ericaceae</taxon>
        <taxon>Ericoideae</taxon>
        <taxon>Rhodoreae</taxon>
        <taxon>Rhododendron</taxon>
    </lineage>
</organism>
<name>A0ACC0P675_RHOML</name>